<comment type="subcellular location">
    <subcellularLocation>
        <location evidence="1">Membrane</location>
    </subcellularLocation>
</comment>
<keyword evidence="7" id="KW-1185">Reference proteome</keyword>
<dbReference type="GO" id="GO:0005886">
    <property type="term" value="C:plasma membrane"/>
    <property type="evidence" value="ECO:0007669"/>
    <property type="project" value="TreeGrafter"/>
</dbReference>
<evidence type="ECO:0000256" key="1">
    <source>
        <dbReference type="ARBA" id="ARBA00004370"/>
    </source>
</evidence>
<accession>A0A8B6X8J1</accession>
<dbReference type="Pfam" id="PF00015">
    <property type="entry name" value="MCPsignal"/>
    <property type="match status" value="1"/>
</dbReference>
<dbReference type="PANTHER" id="PTHR43531">
    <property type="entry name" value="PROTEIN ICFG"/>
    <property type="match status" value="1"/>
</dbReference>
<keyword evidence="5" id="KW-0472">Membrane</keyword>
<evidence type="ECO:0000313" key="7">
    <source>
        <dbReference type="Proteomes" id="UP000675920"/>
    </source>
</evidence>
<feature type="domain" description="Methyl-accepting transducer" evidence="6">
    <location>
        <begin position="276"/>
        <end position="505"/>
    </location>
</feature>
<protein>
    <submittedName>
        <fullName evidence="8">Methyl-accepting chemotaxis protein</fullName>
    </submittedName>
</protein>
<dbReference type="PANTHER" id="PTHR43531:SF14">
    <property type="entry name" value="METHYL-ACCEPTING CHEMOTAXIS PROTEIN I-RELATED"/>
    <property type="match status" value="1"/>
</dbReference>
<reference evidence="8" key="1">
    <citation type="journal article" date="1992" name="J. Biol. Chem.">
        <title>Sequence and characterization of Bacillus subtilis CheW.</title>
        <authorList>
            <person name="Hanlon D.W."/>
            <person name="Marquez-Magana L.M."/>
            <person name="Carpenter P.B."/>
            <person name="Chamberlin M.J."/>
            <person name="Ordal G.W."/>
        </authorList>
    </citation>
    <scope>NUCLEOTIDE SEQUENCE</scope>
</reference>
<dbReference type="PRINTS" id="PR00260">
    <property type="entry name" value="CHEMTRNSDUCR"/>
</dbReference>
<evidence type="ECO:0000313" key="8">
    <source>
        <dbReference type="RefSeq" id="WP_034411523.1"/>
    </source>
</evidence>
<dbReference type="GO" id="GO:0004888">
    <property type="term" value="F:transmembrane signaling receptor activity"/>
    <property type="evidence" value="ECO:0007669"/>
    <property type="project" value="InterPro"/>
</dbReference>
<keyword evidence="4" id="KW-0807">Transducer</keyword>
<sequence length="523" mass="54466">MPSLRRTRLATRLIAAFSVVVAVGSAIGVAGIVGLGRVEHMTQDLYALDLLALSGIKEANVELIAAGRARWQFIANPDPADRERARADVVAHQARVESLLDDAAPLLHLPAGQQMMGELRKMVNGWRHDTELFLGAARDVRDIAGDPALRAASARLTATNRAVDEKLSEMSHFKEQAAAGVARDAHETHDRIRTILAALIAAGAAAGLTLGLLIARHISRSLGGEPETASAIAARVAGGDLSEPIHLRPGDDTSVLAALARMQARLADTVTSIRASAEQVERASGEIAQGNADLAHRTEQQASALQQTAAAMEELNGTVASNASNAREGSELASGARGLSDDGGRVFGEVVATMARISDSSRRIADILATIDSIAFQTNILALNAAVEAARAGEDGRGFAVVAGEVRTLAQRSAAAAREIRTLIADSVSHVEQGRRHVGDAGSAMNEIVRAIDGVASVTAGIAGASADQSLGIGQVMQAVQQMDRMTQQNAALVEQGAAASASLREQARGLLGTMQGFRLARG</sequence>
<dbReference type="RefSeq" id="WP_034411523.1">
    <property type="nucleotide sequence ID" value="NZ_AXWS01000013.1"/>
</dbReference>
<dbReference type="SUPFAM" id="SSF58104">
    <property type="entry name" value="Methyl-accepting chemotaxis protein (MCP) signaling domain"/>
    <property type="match status" value="1"/>
</dbReference>
<proteinExistence type="inferred from homology"/>
<comment type="similarity">
    <text evidence="3">Belongs to the methyl-accepting chemotaxis (MCP) protein family.</text>
</comment>
<reference evidence="8" key="2">
    <citation type="submission" date="2025-08" db="UniProtKB">
        <authorList>
            <consortium name="RefSeq"/>
        </authorList>
    </citation>
    <scope>IDENTIFICATION</scope>
</reference>
<dbReference type="InterPro" id="IPR051310">
    <property type="entry name" value="MCP_chemotaxis"/>
</dbReference>
<dbReference type="GO" id="GO:0007165">
    <property type="term" value="P:signal transduction"/>
    <property type="evidence" value="ECO:0007669"/>
    <property type="project" value="UniProtKB-KW"/>
</dbReference>
<dbReference type="FunFam" id="1.10.287.950:FF:000001">
    <property type="entry name" value="Methyl-accepting chemotaxis sensory transducer"/>
    <property type="match status" value="1"/>
</dbReference>
<feature type="transmembrane region" description="Helical" evidence="5">
    <location>
        <begin position="12"/>
        <end position="35"/>
    </location>
</feature>
<dbReference type="Gene3D" id="1.10.287.950">
    <property type="entry name" value="Methyl-accepting chemotaxis protein"/>
    <property type="match status" value="1"/>
</dbReference>
<dbReference type="InterPro" id="IPR024478">
    <property type="entry name" value="HlyB_4HB_MCP"/>
</dbReference>
<dbReference type="InterPro" id="IPR004090">
    <property type="entry name" value="Chemotax_Me-accpt_rcpt"/>
</dbReference>
<keyword evidence="5" id="KW-0812">Transmembrane</keyword>
<organism evidence="7 8">
    <name type="scientific">Derxia gummosa DSM 723</name>
    <dbReference type="NCBI Taxonomy" id="1121388"/>
    <lineage>
        <taxon>Bacteria</taxon>
        <taxon>Pseudomonadati</taxon>
        <taxon>Pseudomonadota</taxon>
        <taxon>Betaproteobacteria</taxon>
        <taxon>Burkholderiales</taxon>
        <taxon>Alcaligenaceae</taxon>
        <taxon>Derxia</taxon>
    </lineage>
</organism>
<dbReference type="InterPro" id="IPR004089">
    <property type="entry name" value="MCPsignal_dom"/>
</dbReference>
<evidence type="ECO:0000256" key="2">
    <source>
        <dbReference type="ARBA" id="ARBA00022481"/>
    </source>
</evidence>
<dbReference type="CDD" id="cd11386">
    <property type="entry name" value="MCP_signal"/>
    <property type="match status" value="1"/>
</dbReference>
<evidence type="ECO:0000256" key="4">
    <source>
        <dbReference type="PROSITE-ProRule" id="PRU00284"/>
    </source>
</evidence>
<dbReference type="Pfam" id="PF12729">
    <property type="entry name" value="4HB_MCP_1"/>
    <property type="match status" value="1"/>
</dbReference>
<dbReference type="AlphaFoldDB" id="A0A8B6X8J1"/>
<keyword evidence="2" id="KW-0488">Methylation</keyword>
<keyword evidence="5" id="KW-1133">Transmembrane helix</keyword>
<name>A0A8B6X8J1_9BURK</name>
<dbReference type="GO" id="GO:0006935">
    <property type="term" value="P:chemotaxis"/>
    <property type="evidence" value="ECO:0007669"/>
    <property type="project" value="InterPro"/>
</dbReference>
<dbReference type="PROSITE" id="PS50111">
    <property type="entry name" value="CHEMOTAXIS_TRANSDUC_2"/>
    <property type="match status" value="1"/>
</dbReference>
<evidence type="ECO:0000256" key="5">
    <source>
        <dbReference type="SAM" id="Phobius"/>
    </source>
</evidence>
<evidence type="ECO:0000256" key="3">
    <source>
        <dbReference type="ARBA" id="ARBA00029447"/>
    </source>
</evidence>
<evidence type="ECO:0000259" key="6">
    <source>
        <dbReference type="PROSITE" id="PS50111"/>
    </source>
</evidence>
<dbReference type="Proteomes" id="UP000675920">
    <property type="component" value="Unplaced"/>
</dbReference>
<dbReference type="SMART" id="SM00283">
    <property type="entry name" value="MA"/>
    <property type="match status" value="1"/>
</dbReference>